<feature type="non-terminal residue" evidence="1">
    <location>
        <position position="1"/>
    </location>
</feature>
<reference evidence="1 2" key="1">
    <citation type="submission" date="2021-07" db="EMBL/GenBank/DDBJ databases">
        <authorList>
            <person name="Palmer J.M."/>
        </authorList>
    </citation>
    <scope>NUCLEOTIDE SEQUENCE [LARGE SCALE GENOMIC DNA]</scope>
    <source>
        <strain evidence="1 2">AT_MEX2019</strain>
        <tissue evidence="1">Muscle</tissue>
    </source>
</reference>
<dbReference type="EMBL" id="JAHUTI010071151">
    <property type="protein sequence ID" value="MED6255481.1"/>
    <property type="molecule type" value="Genomic_DNA"/>
</dbReference>
<accession>A0ABU7BZW0</accession>
<evidence type="ECO:0000313" key="1">
    <source>
        <dbReference type="EMBL" id="MED6255481.1"/>
    </source>
</evidence>
<dbReference type="Proteomes" id="UP001345963">
    <property type="component" value="Unassembled WGS sequence"/>
</dbReference>
<feature type="non-terminal residue" evidence="1">
    <location>
        <position position="108"/>
    </location>
</feature>
<keyword evidence="2" id="KW-1185">Reference proteome</keyword>
<gene>
    <name evidence="1" type="ORF">ATANTOWER_010411</name>
</gene>
<evidence type="ECO:0000313" key="2">
    <source>
        <dbReference type="Proteomes" id="UP001345963"/>
    </source>
</evidence>
<protein>
    <submittedName>
        <fullName evidence="1">Uncharacterized protein</fullName>
    </submittedName>
</protein>
<proteinExistence type="predicted"/>
<organism evidence="1 2">
    <name type="scientific">Ataeniobius toweri</name>
    <dbReference type="NCBI Taxonomy" id="208326"/>
    <lineage>
        <taxon>Eukaryota</taxon>
        <taxon>Metazoa</taxon>
        <taxon>Chordata</taxon>
        <taxon>Craniata</taxon>
        <taxon>Vertebrata</taxon>
        <taxon>Euteleostomi</taxon>
        <taxon>Actinopterygii</taxon>
        <taxon>Neopterygii</taxon>
        <taxon>Teleostei</taxon>
        <taxon>Neoteleostei</taxon>
        <taxon>Acanthomorphata</taxon>
        <taxon>Ovalentaria</taxon>
        <taxon>Atherinomorphae</taxon>
        <taxon>Cyprinodontiformes</taxon>
        <taxon>Goodeidae</taxon>
        <taxon>Ataeniobius</taxon>
    </lineage>
</organism>
<name>A0ABU7BZW0_9TELE</name>
<sequence>TSPHLDISGAPPWIKSSLFLAGNKPLHFSLSPDGFLYVGQELAKNYDEIVQRNGQIPLYRFILQLYVEFGKSAHLRQTTDYVCFEDVMKLKVWLYKDPLSYQPTTHAK</sequence>
<comment type="caution">
    <text evidence="1">The sequence shown here is derived from an EMBL/GenBank/DDBJ whole genome shotgun (WGS) entry which is preliminary data.</text>
</comment>